<protein>
    <submittedName>
        <fullName evidence="1">Uncharacterized protein</fullName>
    </submittedName>
</protein>
<evidence type="ECO:0000313" key="2">
    <source>
        <dbReference type="Proteomes" id="UP000198420"/>
    </source>
</evidence>
<dbReference type="RefSeq" id="WP_089315299.1">
    <property type="nucleotide sequence ID" value="NZ_FZNP01000014.1"/>
</dbReference>
<dbReference type="OrthoDB" id="2041998at2"/>
<dbReference type="EMBL" id="FZNP01000014">
    <property type="protein sequence ID" value="SNS28913.1"/>
    <property type="molecule type" value="Genomic_DNA"/>
</dbReference>
<gene>
    <name evidence="1" type="ORF">SAMN06265355_11455</name>
</gene>
<sequence length="312" mass="34917">MNEERETPPPWSTAITAECPVGGAQQAWIETSITWFVREFGRDPAMRPIVLPWPDLRSAGYTGTPEQINDVVTRTCELMEVDRSELIVELFGREDEDAAAREGKRTVGHYYVENGRAVIGLDMTEASDAAYLTAVIAHELCHVRLLGEERITHGRKDHERLTDLLTVYFGFGVFSTNAAVRFDESTRGFSVQPLGDLDERTLNAARHDGYTRLGYLTEREFAYAMACYAWLRGETEPPWASHLDPGPRTLLRQGLAYLARAAAAGGFPTNRTGSLPVSVRVVPKADRVWLGGLYLMVDRTEWPPNAPRHRPS</sequence>
<dbReference type="AlphaFoldDB" id="A0A239DB42"/>
<organism evidence="1 2">
    <name type="scientific">Actinomadura mexicana</name>
    <dbReference type="NCBI Taxonomy" id="134959"/>
    <lineage>
        <taxon>Bacteria</taxon>
        <taxon>Bacillati</taxon>
        <taxon>Actinomycetota</taxon>
        <taxon>Actinomycetes</taxon>
        <taxon>Streptosporangiales</taxon>
        <taxon>Thermomonosporaceae</taxon>
        <taxon>Actinomadura</taxon>
    </lineage>
</organism>
<reference evidence="2" key="1">
    <citation type="submission" date="2017-06" db="EMBL/GenBank/DDBJ databases">
        <authorList>
            <person name="Varghese N."/>
            <person name="Submissions S."/>
        </authorList>
    </citation>
    <scope>NUCLEOTIDE SEQUENCE [LARGE SCALE GENOMIC DNA]</scope>
    <source>
        <strain evidence="2">DSM 44485</strain>
    </source>
</reference>
<dbReference type="Proteomes" id="UP000198420">
    <property type="component" value="Unassembled WGS sequence"/>
</dbReference>
<keyword evidence="2" id="KW-1185">Reference proteome</keyword>
<evidence type="ECO:0000313" key="1">
    <source>
        <dbReference type="EMBL" id="SNS28913.1"/>
    </source>
</evidence>
<accession>A0A239DB42</accession>
<proteinExistence type="predicted"/>
<name>A0A239DB42_9ACTN</name>